<organism evidence="5 6">
    <name type="scientific">Chaetoceros tenuissimus</name>
    <dbReference type="NCBI Taxonomy" id="426638"/>
    <lineage>
        <taxon>Eukaryota</taxon>
        <taxon>Sar</taxon>
        <taxon>Stramenopiles</taxon>
        <taxon>Ochrophyta</taxon>
        <taxon>Bacillariophyta</taxon>
        <taxon>Coscinodiscophyceae</taxon>
        <taxon>Chaetocerotophycidae</taxon>
        <taxon>Chaetocerotales</taxon>
        <taxon>Chaetocerotaceae</taxon>
        <taxon>Chaetoceros</taxon>
    </lineage>
</organism>
<evidence type="ECO:0000256" key="2">
    <source>
        <dbReference type="SAM" id="MobiDB-lite"/>
    </source>
</evidence>
<dbReference type="Proteomes" id="UP001054902">
    <property type="component" value="Unassembled WGS sequence"/>
</dbReference>
<evidence type="ECO:0000256" key="4">
    <source>
        <dbReference type="SAM" id="SignalP"/>
    </source>
</evidence>
<feature type="region of interest" description="Disordered" evidence="2">
    <location>
        <begin position="626"/>
        <end position="646"/>
    </location>
</feature>
<dbReference type="Gene3D" id="3.40.50.1240">
    <property type="entry name" value="Phosphoglycerate mutase-like"/>
    <property type="match status" value="1"/>
</dbReference>
<keyword evidence="3" id="KW-0812">Transmembrane</keyword>
<evidence type="ECO:0000256" key="3">
    <source>
        <dbReference type="SAM" id="Phobius"/>
    </source>
</evidence>
<feature type="transmembrane region" description="Helical" evidence="3">
    <location>
        <begin position="582"/>
        <end position="601"/>
    </location>
</feature>
<comment type="caution">
    <text evidence="5">The sequence shown here is derived from an EMBL/GenBank/DDBJ whole genome shotgun (WGS) entry which is preliminary data.</text>
</comment>
<keyword evidence="3" id="KW-1133">Transmembrane helix</keyword>
<dbReference type="EMBL" id="BLLK01000047">
    <property type="protein sequence ID" value="GFH54750.1"/>
    <property type="molecule type" value="Genomic_DNA"/>
</dbReference>
<keyword evidence="4" id="KW-0732">Signal</keyword>
<dbReference type="GO" id="GO:0016791">
    <property type="term" value="F:phosphatase activity"/>
    <property type="evidence" value="ECO:0007669"/>
    <property type="project" value="TreeGrafter"/>
</dbReference>
<sequence>MKRLHIWMTVLNVTFVCGFRAGKTYPELCSTTEEHAKREIPDVNDALFISSGVTLNLVHVTSIISEGIKTPSTINNCWPGYEDLIWDCSLSTLTSPPSLNAVEYLEDEEQIGRINYGEAPTDPTITKTATMKSGDNPMFLFEKRYDATYSPSGSDQYPKRIRNELQGTCELGQLTTRGFRQQRLNGILLRKAYVKSNTISLNQNKDSSRILFDFDEEAVRTEMGVRAYDEPNLYFRSDDKSANLMSGMGLIQSFFGDLMKKHATISNLEKNPIIPVHMADWKKDVILLGHDQCPALKEIESKALNSERYYLDYLHSMESISMKELGSEFMGGYHEDPKKAMECILTTTCLDRPIPYVLNYDESSNDENLTNRFGSDFTDRYISFQSKKAFFPYTFSYSRYAKIASNPLWNDILSGLLTFTDSNNIDVKEEWPDLREKSKLSVYSARDTTIMALLSSLGSTMVDQSKYPPYASMILIELYELDIPNDADAGAVKDLKDLYPSGNAFRFIYNGEVMTPKISGCPLSQDLCSLEILILHVFEFADLTELDELCEVENNTPLGDEKPDILNKPHEQLQKGARATEVVLTAFISFAVGALFMYFFMSKKSHHPVVSTHERDSLELEPHETFVQGNDIDPSPHQRNNSSKKSGLYELAQMNPII</sequence>
<protein>
    <submittedName>
        <fullName evidence="5">Uncharacterized protein</fullName>
    </submittedName>
</protein>
<dbReference type="InterPro" id="IPR050645">
    <property type="entry name" value="Histidine_acid_phosphatase"/>
</dbReference>
<evidence type="ECO:0000313" key="5">
    <source>
        <dbReference type="EMBL" id="GFH54750.1"/>
    </source>
</evidence>
<dbReference type="Pfam" id="PF00328">
    <property type="entry name" value="His_Phos_2"/>
    <property type="match status" value="1"/>
</dbReference>
<dbReference type="AlphaFoldDB" id="A0AAD3D152"/>
<feature type="chain" id="PRO_5041994231" evidence="4">
    <location>
        <begin position="19"/>
        <end position="658"/>
    </location>
</feature>
<gene>
    <name evidence="5" type="ORF">CTEN210_11226</name>
</gene>
<dbReference type="PANTHER" id="PTHR11567">
    <property type="entry name" value="ACID PHOSPHATASE-RELATED"/>
    <property type="match status" value="1"/>
</dbReference>
<keyword evidence="6" id="KW-1185">Reference proteome</keyword>
<feature type="signal peptide" evidence="4">
    <location>
        <begin position="1"/>
        <end position="18"/>
    </location>
</feature>
<evidence type="ECO:0000313" key="6">
    <source>
        <dbReference type="Proteomes" id="UP001054902"/>
    </source>
</evidence>
<dbReference type="InterPro" id="IPR029033">
    <property type="entry name" value="His_PPase_superfam"/>
</dbReference>
<name>A0AAD3D152_9STRA</name>
<accession>A0AAD3D152</accession>
<proteinExistence type="inferred from homology"/>
<keyword evidence="3" id="KW-0472">Membrane</keyword>
<dbReference type="InterPro" id="IPR000560">
    <property type="entry name" value="His_Pase_clade-2"/>
</dbReference>
<reference evidence="5 6" key="1">
    <citation type="journal article" date="2021" name="Sci. Rep.">
        <title>The genome of the diatom Chaetoceros tenuissimus carries an ancient integrated fragment of an extant virus.</title>
        <authorList>
            <person name="Hongo Y."/>
            <person name="Kimura K."/>
            <person name="Takaki Y."/>
            <person name="Yoshida Y."/>
            <person name="Baba S."/>
            <person name="Kobayashi G."/>
            <person name="Nagasaki K."/>
            <person name="Hano T."/>
            <person name="Tomaru Y."/>
        </authorList>
    </citation>
    <scope>NUCLEOTIDE SEQUENCE [LARGE SCALE GENOMIC DNA]</scope>
    <source>
        <strain evidence="5 6">NIES-3715</strain>
    </source>
</reference>
<dbReference type="SUPFAM" id="SSF53254">
    <property type="entry name" value="Phosphoglycerate mutase-like"/>
    <property type="match status" value="1"/>
</dbReference>
<dbReference type="PANTHER" id="PTHR11567:SF202">
    <property type="entry name" value="LYSOPHOSPHATIDIC ACID PHOSPHATASE TYPE 6"/>
    <property type="match status" value="1"/>
</dbReference>
<evidence type="ECO:0000256" key="1">
    <source>
        <dbReference type="ARBA" id="ARBA00005375"/>
    </source>
</evidence>
<dbReference type="CDD" id="cd07061">
    <property type="entry name" value="HP_HAP_like"/>
    <property type="match status" value="1"/>
</dbReference>
<comment type="similarity">
    <text evidence="1">Belongs to the histidine acid phosphatase family.</text>
</comment>